<feature type="domain" description="SDA1 C-terminal" evidence="10">
    <location>
        <begin position="638"/>
        <end position="681"/>
    </location>
</feature>
<protein>
    <recommendedName>
        <fullName evidence="6">Protein SDA1</fullName>
    </recommendedName>
</protein>
<dbReference type="Pfam" id="PF05285">
    <property type="entry name" value="SDA1_dom"/>
    <property type="match status" value="1"/>
</dbReference>
<evidence type="ECO:0000256" key="7">
    <source>
        <dbReference type="SAM" id="MobiDB-lite"/>
    </source>
</evidence>
<dbReference type="InterPro" id="IPR011989">
    <property type="entry name" value="ARM-like"/>
</dbReference>
<feature type="region of interest" description="Disordered" evidence="7">
    <location>
        <begin position="604"/>
        <end position="649"/>
    </location>
</feature>
<evidence type="ECO:0000256" key="4">
    <source>
        <dbReference type="ARBA" id="ARBA00022927"/>
    </source>
</evidence>
<dbReference type="InterPro" id="IPR007949">
    <property type="entry name" value="SDA1_MD"/>
</dbReference>
<dbReference type="InterPro" id="IPR048292">
    <property type="entry name" value="SDA1_C"/>
</dbReference>
<dbReference type="OrthoDB" id="2196187at2759"/>
<dbReference type="Pfam" id="PF08158">
    <property type="entry name" value="SDA1_HEAT"/>
    <property type="match status" value="1"/>
</dbReference>
<dbReference type="InterPro" id="IPR012977">
    <property type="entry name" value="SDA1_N"/>
</dbReference>
<gene>
    <name evidence="11" type="ORF">BV898_12004</name>
</gene>
<evidence type="ECO:0000256" key="1">
    <source>
        <dbReference type="ARBA" id="ARBA00005783"/>
    </source>
</evidence>
<evidence type="ECO:0000256" key="6">
    <source>
        <dbReference type="RuleBase" id="RU365057"/>
    </source>
</evidence>
<comment type="similarity">
    <text evidence="1 6">Belongs to the SDA1 family.</text>
</comment>
<evidence type="ECO:0000313" key="12">
    <source>
        <dbReference type="Proteomes" id="UP000192578"/>
    </source>
</evidence>
<evidence type="ECO:0000313" key="11">
    <source>
        <dbReference type="EMBL" id="OQV13785.1"/>
    </source>
</evidence>
<dbReference type="GO" id="GO:0042273">
    <property type="term" value="P:ribosomal large subunit biogenesis"/>
    <property type="evidence" value="ECO:0007669"/>
    <property type="project" value="UniProtKB-UniRule"/>
</dbReference>
<dbReference type="AlphaFoldDB" id="A0A1W0WF02"/>
<dbReference type="GO" id="GO:0000055">
    <property type="term" value="P:ribosomal large subunit export from nucleus"/>
    <property type="evidence" value="ECO:0007669"/>
    <property type="project" value="UniProtKB-UniRule"/>
</dbReference>
<keyword evidence="2 6" id="KW-0813">Transport</keyword>
<keyword evidence="3 6" id="KW-0690">Ribosome biogenesis</keyword>
<feature type="region of interest" description="Disordered" evidence="7">
    <location>
        <begin position="481"/>
        <end position="537"/>
    </location>
</feature>
<dbReference type="GO" id="GO:0015031">
    <property type="term" value="P:protein transport"/>
    <property type="evidence" value="ECO:0007669"/>
    <property type="project" value="UniProtKB-KW"/>
</dbReference>
<dbReference type="SUPFAM" id="SSF48371">
    <property type="entry name" value="ARM repeat"/>
    <property type="match status" value="1"/>
</dbReference>
<dbReference type="InterPro" id="IPR027312">
    <property type="entry name" value="Sda1"/>
</dbReference>
<comment type="function">
    <text evidence="6">Required for 60S pre-ribosomal subunits export to the cytoplasm.</text>
</comment>
<keyword evidence="4 6" id="KW-0653">Protein transport</keyword>
<feature type="compositionally biased region" description="Basic and acidic residues" evidence="7">
    <location>
        <begin position="604"/>
        <end position="625"/>
    </location>
</feature>
<accession>A0A1W0WF02</accession>
<reference evidence="12" key="1">
    <citation type="submission" date="2017-01" db="EMBL/GenBank/DDBJ databases">
        <title>Comparative genomics of anhydrobiosis in the tardigrade Hypsibius dujardini.</title>
        <authorList>
            <person name="Yoshida Y."/>
            <person name="Koutsovoulos G."/>
            <person name="Laetsch D."/>
            <person name="Stevens L."/>
            <person name="Kumar S."/>
            <person name="Horikawa D."/>
            <person name="Ishino K."/>
            <person name="Komine S."/>
            <person name="Tomita M."/>
            <person name="Blaxter M."/>
            <person name="Arakawa K."/>
        </authorList>
    </citation>
    <scope>NUCLEOTIDE SEQUENCE [LARGE SCALE GENOMIC DNA]</scope>
    <source>
        <strain evidence="12">Z151</strain>
    </source>
</reference>
<feature type="domain" description="SDA1 N-terminal" evidence="9">
    <location>
        <begin position="62"/>
        <end position="424"/>
    </location>
</feature>
<dbReference type="Pfam" id="PF21638">
    <property type="entry name" value="SDA1_C"/>
    <property type="match status" value="1"/>
</dbReference>
<dbReference type="Gene3D" id="1.25.10.10">
    <property type="entry name" value="Leucine-rich Repeat Variant"/>
    <property type="match status" value="1"/>
</dbReference>
<feature type="compositionally biased region" description="Acidic residues" evidence="7">
    <location>
        <begin position="483"/>
        <end position="495"/>
    </location>
</feature>
<name>A0A1W0WF02_HYPEX</name>
<evidence type="ECO:0000259" key="9">
    <source>
        <dbReference type="Pfam" id="PF08158"/>
    </source>
</evidence>
<comment type="caution">
    <text evidence="11">The sequence shown here is derived from an EMBL/GenBank/DDBJ whole genome shotgun (WGS) entry which is preliminary data.</text>
</comment>
<evidence type="ECO:0000259" key="10">
    <source>
        <dbReference type="Pfam" id="PF21638"/>
    </source>
</evidence>
<sequence>MATRADKRFSGNLPQLQNLIKRDPLTYEAEYEQQMRQFESFVKIFASNPNEDHSHFDSLIIFLAHVSYCYPNKAKEFSEQMFEFLKTRYSDLSSGTRQALCKGLMLLHKRAIIDAEKLLPLFFEMLKSPDKHIRTLLSTQIVSMIKAINAKHKNQKTNSRIQNLFLDVVKQGHSVVSVVALEAVIHLYKKNIWRDQKAVNIVADACFTDLPKLVVLALRFFTSSDDSKKDNDDDDSDNEMKTAKELATAHRVGKKTNKRQKRMDRGLRQIKKNAKKQKKDPFDFSALHMIYDSQGFTEKLYKKLEKCSEQFETKLLYMDLLSRLIGIHKLLVLNFYPYVQRFLQPHQREVTKILLYAAQSAHEMVPPDASQALVKTIADNFIAERNSTEVIAVGMNSIREICARCPFAMTSDLIQDLAQYRKYRNKNVMSAAKSLVQLYRHIDPNMLRRRDRGRPAVGAEDLKLAEFGEVRAANYIEGAEVLPSDEDDVEDDADGWESASNASDDSGDGEWVDVPKSDDEAEGTTGYINPEVEALSPEAKKEKAAAVSSARFFSQKEFDIIRKKKIADIMGTNKGSKRSAVEAGLDKEPGQFVSLSDIERLSKRPKETRADKIAGSRVAREDRGAFGKPKPKMNPHASTTNKQKARGKNFMMIRQKVRGKQKRSFRDKQISFRNALVKQLKSK</sequence>
<dbReference type="InterPro" id="IPR016024">
    <property type="entry name" value="ARM-type_fold"/>
</dbReference>
<evidence type="ECO:0000256" key="2">
    <source>
        <dbReference type="ARBA" id="ARBA00022448"/>
    </source>
</evidence>
<dbReference type="Proteomes" id="UP000192578">
    <property type="component" value="Unassembled WGS sequence"/>
</dbReference>
<dbReference type="PANTHER" id="PTHR12730:SF0">
    <property type="entry name" value="PROTEIN SDA1 HOMOLOG"/>
    <property type="match status" value="1"/>
</dbReference>
<dbReference type="PANTHER" id="PTHR12730">
    <property type="entry name" value="HSDA/SDA1-RELATED"/>
    <property type="match status" value="1"/>
</dbReference>
<feature type="domain" description="SDA1 middle" evidence="8">
    <location>
        <begin position="486"/>
        <end position="614"/>
    </location>
</feature>
<proteinExistence type="inferred from homology"/>
<dbReference type="EMBL" id="MTYJ01000116">
    <property type="protein sequence ID" value="OQV13785.1"/>
    <property type="molecule type" value="Genomic_DNA"/>
</dbReference>
<evidence type="ECO:0000256" key="3">
    <source>
        <dbReference type="ARBA" id="ARBA00022517"/>
    </source>
</evidence>
<comment type="subcellular location">
    <subcellularLocation>
        <location evidence="6">Nucleus</location>
        <location evidence="6">Nucleolus</location>
    </subcellularLocation>
</comment>
<dbReference type="GO" id="GO:0005730">
    <property type="term" value="C:nucleolus"/>
    <property type="evidence" value="ECO:0007669"/>
    <property type="project" value="UniProtKB-SubCell"/>
</dbReference>
<evidence type="ECO:0000256" key="5">
    <source>
        <dbReference type="ARBA" id="ARBA00023242"/>
    </source>
</evidence>
<evidence type="ECO:0000259" key="8">
    <source>
        <dbReference type="Pfam" id="PF05285"/>
    </source>
</evidence>
<keyword evidence="5 6" id="KW-0539">Nucleus</keyword>
<keyword evidence="12" id="KW-1185">Reference proteome</keyword>
<organism evidence="11 12">
    <name type="scientific">Hypsibius exemplaris</name>
    <name type="common">Freshwater tardigrade</name>
    <dbReference type="NCBI Taxonomy" id="2072580"/>
    <lineage>
        <taxon>Eukaryota</taxon>
        <taxon>Metazoa</taxon>
        <taxon>Ecdysozoa</taxon>
        <taxon>Tardigrada</taxon>
        <taxon>Eutardigrada</taxon>
        <taxon>Parachela</taxon>
        <taxon>Hypsibioidea</taxon>
        <taxon>Hypsibiidae</taxon>
        <taxon>Hypsibius</taxon>
    </lineage>
</organism>